<dbReference type="PANTHER" id="PTHR37534:SF39">
    <property type="entry name" value="TRANSCRIPTION FACTOR DOMAIN-CONTAINING PROTEIN"/>
    <property type="match status" value="1"/>
</dbReference>
<dbReference type="PROSITE" id="PS00463">
    <property type="entry name" value="ZN2_CY6_FUNGAL_1"/>
    <property type="match status" value="1"/>
</dbReference>
<evidence type="ECO:0000259" key="3">
    <source>
        <dbReference type="PROSITE" id="PS50048"/>
    </source>
</evidence>
<organism evidence="4 5">
    <name type="scientific">Trichoderma simmonsii</name>
    <dbReference type="NCBI Taxonomy" id="1491479"/>
    <lineage>
        <taxon>Eukaryota</taxon>
        <taxon>Fungi</taxon>
        <taxon>Dikarya</taxon>
        <taxon>Ascomycota</taxon>
        <taxon>Pezizomycotina</taxon>
        <taxon>Sordariomycetes</taxon>
        <taxon>Hypocreomycetidae</taxon>
        <taxon>Hypocreales</taxon>
        <taxon>Hypocreaceae</taxon>
        <taxon>Trichoderma</taxon>
    </lineage>
</organism>
<evidence type="ECO:0000313" key="4">
    <source>
        <dbReference type="EMBL" id="QYS99352.1"/>
    </source>
</evidence>
<dbReference type="GO" id="GO:0000976">
    <property type="term" value="F:transcription cis-regulatory region binding"/>
    <property type="evidence" value="ECO:0007669"/>
    <property type="project" value="TreeGrafter"/>
</dbReference>
<proteinExistence type="predicted"/>
<dbReference type="CDD" id="cd00067">
    <property type="entry name" value="GAL4"/>
    <property type="match status" value="1"/>
</dbReference>
<dbReference type="PROSITE" id="PS50048">
    <property type="entry name" value="ZN2_CY6_FUNGAL_2"/>
    <property type="match status" value="1"/>
</dbReference>
<evidence type="ECO:0000256" key="1">
    <source>
        <dbReference type="ARBA" id="ARBA00004123"/>
    </source>
</evidence>
<dbReference type="GO" id="GO:0045944">
    <property type="term" value="P:positive regulation of transcription by RNA polymerase II"/>
    <property type="evidence" value="ECO:0007669"/>
    <property type="project" value="TreeGrafter"/>
</dbReference>
<dbReference type="GO" id="GO:0000981">
    <property type="term" value="F:DNA-binding transcription factor activity, RNA polymerase II-specific"/>
    <property type="evidence" value="ECO:0007669"/>
    <property type="project" value="InterPro"/>
</dbReference>
<comment type="subcellular location">
    <subcellularLocation>
        <location evidence="1">Nucleus</location>
    </subcellularLocation>
</comment>
<dbReference type="SUPFAM" id="SSF57701">
    <property type="entry name" value="Zn2/Cys6 DNA-binding domain"/>
    <property type="match status" value="1"/>
</dbReference>
<reference evidence="4 5" key="1">
    <citation type="journal article" date="2021" name="BMC Genomics">
        <title>Telomere-to-telomere genome assembly of asparaginase-producing Trichoderma simmonsii.</title>
        <authorList>
            <person name="Chung D."/>
            <person name="Kwon Y.M."/>
            <person name="Yang Y."/>
        </authorList>
    </citation>
    <scope>NUCLEOTIDE SEQUENCE [LARGE SCALE GENOMIC DNA]</scope>
    <source>
        <strain evidence="4 5">GH-Sj1</strain>
    </source>
</reference>
<evidence type="ECO:0000256" key="2">
    <source>
        <dbReference type="ARBA" id="ARBA00023242"/>
    </source>
</evidence>
<accession>A0A8G0LBL9</accession>
<sequence length="508" mass="57313">MASYATDQQKKTGRGCWTCKDRRVACDRQVPSCSKCIRSNRECLGYGVRLSWPRISDSKRAMVAMSSTRSLLAQGVAKRRSTLMLIHTSSRDIDMYHYLRKLRNVKHERQPVRFVFPPPPLPWSPGNPDSNTLGLVDYFASVSYSTLSVLGVDARRLRNLLLRMTISSNTLPTFALKSSLLAASSLHRDGLRDLAFRYKIAAINALAESAKYGRPGALESAQHAATCMLLATFETQHHSESSGQWVLYVDSAKHIVQATGLDQRADQVELNPLLDWIYYLDVMSWFVMRHWRHPSTLPHSTTDKISLRRGKSPLLLNRPDSIRTVLEPIAVVCDILVEPHDPRAQAVEYQSRLRSLQSTLINDPVAKTTITGLDEREEDVITELYQLATLVYLFNGTASSCIPDHQLDGLVDRGFSLIRKLSTCERAFPLLILGSEARNDEERMLLLELVHKTGAKHNESSLMRIRAGLEMVWSQRDLEADEDEYSDLSYLHRLDTVIGSACTLPFIS</sequence>
<dbReference type="Pfam" id="PF11951">
    <property type="entry name" value="Fungal_trans_2"/>
    <property type="match status" value="1"/>
</dbReference>
<dbReference type="InterPro" id="IPR021858">
    <property type="entry name" value="Fun_TF"/>
</dbReference>
<evidence type="ECO:0000313" key="5">
    <source>
        <dbReference type="Proteomes" id="UP000826661"/>
    </source>
</evidence>
<keyword evidence="5" id="KW-1185">Reference proteome</keyword>
<dbReference type="Proteomes" id="UP000826661">
    <property type="component" value="Chromosome III"/>
</dbReference>
<feature type="domain" description="Zn(2)-C6 fungal-type" evidence="3">
    <location>
        <begin position="15"/>
        <end position="43"/>
    </location>
</feature>
<name>A0A8G0LBL9_9HYPO</name>
<dbReference type="AlphaFoldDB" id="A0A8G0LBL9"/>
<dbReference type="InterPro" id="IPR036864">
    <property type="entry name" value="Zn2-C6_fun-type_DNA-bd_sf"/>
</dbReference>
<keyword evidence="2" id="KW-0539">Nucleus</keyword>
<dbReference type="PANTHER" id="PTHR37534">
    <property type="entry name" value="TRANSCRIPTIONAL ACTIVATOR PROTEIN UGA3"/>
    <property type="match status" value="1"/>
</dbReference>
<dbReference type="InterPro" id="IPR001138">
    <property type="entry name" value="Zn2Cys6_DnaBD"/>
</dbReference>
<dbReference type="Gene3D" id="4.10.240.10">
    <property type="entry name" value="Zn(2)-C6 fungal-type DNA-binding domain"/>
    <property type="match status" value="1"/>
</dbReference>
<dbReference type="GO" id="GO:0005634">
    <property type="term" value="C:nucleus"/>
    <property type="evidence" value="ECO:0007669"/>
    <property type="project" value="UniProtKB-SubCell"/>
</dbReference>
<dbReference type="SMART" id="SM00066">
    <property type="entry name" value="GAL4"/>
    <property type="match status" value="1"/>
</dbReference>
<gene>
    <name evidence="4" type="ORF">H0G86_006489</name>
</gene>
<protein>
    <submittedName>
        <fullName evidence="4">Zn(2)-C6 fungal-type domain-containing protein</fullName>
    </submittedName>
</protein>
<dbReference type="GO" id="GO:0008270">
    <property type="term" value="F:zinc ion binding"/>
    <property type="evidence" value="ECO:0007669"/>
    <property type="project" value="InterPro"/>
</dbReference>
<dbReference type="Pfam" id="PF00172">
    <property type="entry name" value="Zn_clus"/>
    <property type="match status" value="1"/>
</dbReference>
<dbReference type="EMBL" id="CP075866">
    <property type="protein sequence ID" value="QYS99352.1"/>
    <property type="molecule type" value="Genomic_DNA"/>
</dbReference>